<dbReference type="PROSITE" id="PS01031">
    <property type="entry name" value="SHSP"/>
    <property type="match status" value="1"/>
</dbReference>
<dbReference type="InterPro" id="IPR001436">
    <property type="entry name" value="Alpha-crystallin/sHSP_animal"/>
</dbReference>
<accession>A0A1S3K0V9</accession>
<gene>
    <name evidence="6 7 8" type="primary">LOC106177885</name>
</gene>
<dbReference type="SUPFAM" id="SSF49764">
    <property type="entry name" value="HSP20-like chaperones"/>
    <property type="match status" value="2"/>
</dbReference>
<evidence type="ECO:0000259" key="4">
    <source>
        <dbReference type="PROSITE" id="PS01031"/>
    </source>
</evidence>
<dbReference type="GO" id="GO:0051082">
    <property type="term" value="F:unfolded protein binding"/>
    <property type="evidence" value="ECO:0007669"/>
    <property type="project" value="TreeGrafter"/>
</dbReference>
<evidence type="ECO:0000313" key="5">
    <source>
        <dbReference type="Proteomes" id="UP000085678"/>
    </source>
</evidence>
<evidence type="ECO:0000256" key="1">
    <source>
        <dbReference type="PROSITE-ProRule" id="PRU00285"/>
    </source>
</evidence>
<feature type="region of interest" description="Disordered" evidence="3">
    <location>
        <begin position="1"/>
        <end position="64"/>
    </location>
</feature>
<dbReference type="GeneID" id="106177885"/>
<reference evidence="6 7" key="1">
    <citation type="submission" date="2025-04" db="UniProtKB">
        <authorList>
            <consortium name="RefSeq"/>
        </authorList>
    </citation>
    <scope>IDENTIFICATION</scope>
    <source>
        <tissue evidence="6 7">Gonads</tissue>
    </source>
</reference>
<dbReference type="AlphaFoldDB" id="A0A1S3K0V9"/>
<dbReference type="KEGG" id="lak:106177885"/>
<dbReference type="Pfam" id="PF00011">
    <property type="entry name" value="HSP20"/>
    <property type="match status" value="2"/>
</dbReference>
<dbReference type="GO" id="GO:0042026">
    <property type="term" value="P:protein refolding"/>
    <property type="evidence" value="ECO:0007669"/>
    <property type="project" value="TreeGrafter"/>
</dbReference>
<comment type="similarity">
    <text evidence="1 2">Belongs to the small heat shock protein (HSP20) family.</text>
</comment>
<dbReference type="CDD" id="cd06526">
    <property type="entry name" value="metazoan_ACD"/>
    <property type="match status" value="2"/>
</dbReference>
<evidence type="ECO:0000256" key="3">
    <source>
        <dbReference type="SAM" id="MobiDB-lite"/>
    </source>
</evidence>
<dbReference type="Proteomes" id="UP000085678">
    <property type="component" value="Unplaced"/>
</dbReference>
<dbReference type="PANTHER" id="PTHR45640">
    <property type="entry name" value="HEAT SHOCK PROTEIN HSP-12.2-RELATED"/>
    <property type="match status" value="1"/>
</dbReference>
<evidence type="ECO:0000256" key="2">
    <source>
        <dbReference type="RuleBase" id="RU003616"/>
    </source>
</evidence>
<organism evidence="5 8">
    <name type="scientific">Lingula anatina</name>
    <name type="common">Brachiopod</name>
    <name type="synonym">Lingula unguis</name>
    <dbReference type="NCBI Taxonomy" id="7574"/>
    <lineage>
        <taxon>Eukaryota</taxon>
        <taxon>Metazoa</taxon>
        <taxon>Spiralia</taxon>
        <taxon>Lophotrochozoa</taxon>
        <taxon>Brachiopoda</taxon>
        <taxon>Linguliformea</taxon>
        <taxon>Lingulata</taxon>
        <taxon>Lingulida</taxon>
        <taxon>Linguloidea</taxon>
        <taxon>Lingulidae</taxon>
        <taxon>Lingula</taxon>
    </lineage>
</organism>
<dbReference type="InterPro" id="IPR008978">
    <property type="entry name" value="HSP20-like_chaperone"/>
</dbReference>
<dbReference type="GO" id="GO:0005737">
    <property type="term" value="C:cytoplasm"/>
    <property type="evidence" value="ECO:0007669"/>
    <property type="project" value="TreeGrafter"/>
</dbReference>
<sequence>MSTRINVEQDYRGTPTLERLRKSATIDDPTSPGKKRVTIQTDADSGYDEPTRGRPINIHREGISPRHSPRLAHRMMTEPGFQVPTDPFFDFPHKSGRRFDDFHRRASPNPMASDWEREMERMQREFFRDRDRDFNQMHSPPGPDRVVERTINMPPTRHAADIHGDYFRNMESNSPKDDVKVAFVADKDGNPKYTVKMFMGSNIKPEELYLSTNGQNVTVEVKQNIQEGNSTVTRKYSRSVVLPDSVQAQKVEASLGPDGTLVLEAPATPPDYNHHREASFTSNWPIVSDPDSHVRKIRQELYLPDYPPENIKVKTINRKVVVNAEREENISGGTEKRVFNKEFELPENVDPFSVNAHVTKDGKLIIEAPLKLSN</sequence>
<protein>
    <submittedName>
        <fullName evidence="6 7">Uncharacterized protein LOC106177885</fullName>
    </submittedName>
</protein>
<dbReference type="STRING" id="7574.A0A1S3K0V9"/>
<proteinExistence type="inferred from homology"/>
<evidence type="ECO:0000313" key="8">
    <source>
        <dbReference type="RefSeq" id="XP_013416260.1"/>
    </source>
</evidence>
<dbReference type="InterPro" id="IPR002068">
    <property type="entry name" value="A-crystallin/Hsp20_dom"/>
</dbReference>
<name>A0A1S3K0V9_LINAN</name>
<dbReference type="PANTHER" id="PTHR45640:SF26">
    <property type="entry name" value="RE23625P"/>
    <property type="match status" value="1"/>
</dbReference>
<dbReference type="Gene3D" id="2.60.40.790">
    <property type="match status" value="2"/>
</dbReference>
<evidence type="ECO:0000313" key="6">
    <source>
        <dbReference type="RefSeq" id="XP_013416258.1"/>
    </source>
</evidence>
<dbReference type="RefSeq" id="XP_013416259.1">
    <property type="nucleotide sequence ID" value="XM_013560805.2"/>
</dbReference>
<feature type="domain" description="SHSP" evidence="4">
    <location>
        <begin position="277"/>
        <end position="374"/>
    </location>
</feature>
<dbReference type="OrthoDB" id="10060792at2759"/>
<dbReference type="GO" id="GO:0009408">
    <property type="term" value="P:response to heat"/>
    <property type="evidence" value="ECO:0007669"/>
    <property type="project" value="TreeGrafter"/>
</dbReference>
<evidence type="ECO:0000313" key="7">
    <source>
        <dbReference type="RefSeq" id="XP_013416259.1"/>
    </source>
</evidence>
<dbReference type="RefSeq" id="XP_013416260.1">
    <property type="nucleotide sequence ID" value="XM_013560806.1"/>
</dbReference>
<dbReference type="GO" id="GO:0005634">
    <property type="term" value="C:nucleus"/>
    <property type="evidence" value="ECO:0007669"/>
    <property type="project" value="TreeGrafter"/>
</dbReference>
<dbReference type="RefSeq" id="XP_013416258.1">
    <property type="nucleotide sequence ID" value="XM_013560804.1"/>
</dbReference>
<keyword evidence="5" id="KW-1185">Reference proteome</keyword>